<dbReference type="PROSITE" id="PS00211">
    <property type="entry name" value="ABC_TRANSPORTER_1"/>
    <property type="match status" value="1"/>
</dbReference>
<dbReference type="InterPro" id="IPR027417">
    <property type="entry name" value="P-loop_NTPase"/>
</dbReference>
<dbReference type="EMBL" id="UOEY01000071">
    <property type="protein sequence ID" value="VAW39398.1"/>
    <property type="molecule type" value="Genomic_DNA"/>
</dbReference>
<feature type="non-terminal residue" evidence="4">
    <location>
        <position position="1"/>
    </location>
</feature>
<dbReference type="GO" id="GO:0016887">
    <property type="term" value="F:ATP hydrolysis activity"/>
    <property type="evidence" value="ECO:0007669"/>
    <property type="project" value="InterPro"/>
</dbReference>
<accession>A0A3B0V714</accession>
<keyword evidence="1" id="KW-0813">Transport</keyword>
<dbReference type="Gene3D" id="3.40.50.300">
    <property type="entry name" value="P-loop containing nucleotide triphosphate hydrolases"/>
    <property type="match status" value="1"/>
</dbReference>
<evidence type="ECO:0000313" key="4">
    <source>
        <dbReference type="EMBL" id="VAW39398.1"/>
    </source>
</evidence>
<dbReference type="PANTHER" id="PTHR42794">
    <property type="entry name" value="HEMIN IMPORT ATP-BINDING PROTEIN HMUV"/>
    <property type="match status" value="1"/>
</dbReference>
<evidence type="ECO:0000256" key="2">
    <source>
        <dbReference type="ARBA" id="ARBA00022967"/>
    </source>
</evidence>
<evidence type="ECO:0000256" key="1">
    <source>
        <dbReference type="ARBA" id="ARBA00022448"/>
    </source>
</evidence>
<name>A0A3B0V714_9ZZZZ</name>
<proteinExistence type="predicted"/>
<dbReference type="SUPFAM" id="SSF52540">
    <property type="entry name" value="P-loop containing nucleoside triphosphate hydrolases"/>
    <property type="match status" value="1"/>
</dbReference>
<dbReference type="GO" id="GO:0005524">
    <property type="term" value="F:ATP binding"/>
    <property type="evidence" value="ECO:0007669"/>
    <property type="project" value="InterPro"/>
</dbReference>
<dbReference type="InterPro" id="IPR003439">
    <property type="entry name" value="ABC_transporter-like_ATP-bd"/>
</dbReference>
<organism evidence="4">
    <name type="scientific">hydrothermal vent metagenome</name>
    <dbReference type="NCBI Taxonomy" id="652676"/>
    <lineage>
        <taxon>unclassified sequences</taxon>
        <taxon>metagenomes</taxon>
        <taxon>ecological metagenomes</taxon>
    </lineage>
</organism>
<keyword evidence="2" id="KW-1278">Translocase</keyword>
<dbReference type="Pfam" id="PF00005">
    <property type="entry name" value="ABC_tran"/>
    <property type="match status" value="1"/>
</dbReference>
<dbReference type="PANTHER" id="PTHR42794:SF1">
    <property type="entry name" value="HEMIN IMPORT ATP-BINDING PROTEIN HMUV"/>
    <property type="match status" value="1"/>
</dbReference>
<reference evidence="4" key="1">
    <citation type="submission" date="2018-06" db="EMBL/GenBank/DDBJ databases">
        <authorList>
            <person name="Zhirakovskaya E."/>
        </authorList>
    </citation>
    <scope>NUCLEOTIDE SEQUENCE</scope>
</reference>
<protein>
    <recommendedName>
        <fullName evidence="3">ABC transporter domain-containing protein</fullName>
    </recommendedName>
</protein>
<evidence type="ECO:0000259" key="3">
    <source>
        <dbReference type="Pfam" id="PF00005"/>
    </source>
</evidence>
<feature type="domain" description="ABC transporter" evidence="3">
    <location>
        <begin position="4"/>
        <end position="100"/>
    </location>
</feature>
<gene>
    <name evidence="4" type="ORF">MNBD_DELTA04-1182</name>
</gene>
<dbReference type="AlphaFoldDB" id="A0A3B0V714"/>
<dbReference type="InterPro" id="IPR017871">
    <property type="entry name" value="ABC_transporter-like_CS"/>
</dbReference>
<sequence length="197" mass="22674">RGYSRKELAREIALVPQDFYINFSFTVREIVLMGRYPHIPRFAPPAAGDLDVVDEIMELLKIDGFKDKYITELSGGERQRVVFARALAQETPVLLLDEGTSNMDIQYTLNLLDMVAHKVETGKMTAIAVFHNINMAATYCRKLVFMRSGRVVLQGNTDEVLNEQSIREIFGIDCHVYFDDYVGARQVAFRRNRKRYE</sequence>